<proteinExistence type="predicted"/>
<dbReference type="PROSITE" id="PS00116">
    <property type="entry name" value="DNA_POLYMERASE_B"/>
    <property type="match status" value="1"/>
</dbReference>
<feature type="compositionally biased region" description="Polar residues" evidence="1">
    <location>
        <begin position="1210"/>
        <end position="1221"/>
    </location>
</feature>
<dbReference type="InterPro" id="IPR044925">
    <property type="entry name" value="His-Me_finger_sf"/>
</dbReference>
<dbReference type="GO" id="GO:0003676">
    <property type="term" value="F:nucleic acid binding"/>
    <property type="evidence" value="ECO:0007669"/>
    <property type="project" value="InterPro"/>
</dbReference>
<comment type="caution">
    <text evidence="2">The sequence shown here is derived from an EMBL/GenBank/DDBJ whole genome shotgun (WGS) entry which is preliminary data.</text>
</comment>
<dbReference type="SUPFAM" id="SSF53098">
    <property type="entry name" value="Ribonuclease H-like"/>
    <property type="match status" value="1"/>
</dbReference>
<dbReference type="EMBL" id="JARPUR010000007">
    <property type="protein sequence ID" value="KAK4873541.1"/>
    <property type="molecule type" value="Genomic_DNA"/>
</dbReference>
<dbReference type="Proteomes" id="UP001353858">
    <property type="component" value="Unassembled WGS sequence"/>
</dbReference>
<organism evidence="2 3">
    <name type="scientific">Aquatica leii</name>
    <dbReference type="NCBI Taxonomy" id="1421715"/>
    <lineage>
        <taxon>Eukaryota</taxon>
        <taxon>Metazoa</taxon>
        <taxon>Ecdysozoa</taxon>
        <taxon>Arthropoda</taxon>
        <taxon>Hexapoda</taxon>
        <taxon>Insecta</taxon>
        <taxon>Pterygota</taxon>
        <taxon>Neoptera</taxon>
        <taxon>Endopterygota</taxon>
        <taxon>Coleoptera</taxon>
        <taxon>Polyphaga</taxon>
        <taxon>Elateriformia</taxon>
        <taxon>Elateroidea</taxon>
        <taxon>Lampyridae</taxon>
        <taxon>Luciolinae</taxon>
        <taxon>Aquatica</taxon>
    </lineage>
</organism>
<dbReference type="PANTHER" id="PTHR31511:SF12">
    <property type="entry name" value="RHO TERMINATION FACTOR N-TERMINAL DOMAIN-CONTAINING PROTEIN"/>
    <property type="match status" value="1"/>
</dbReference>
<dbReference type="SUPFAM" id="SSF54060">
    <property type="entry name" value="His-Me finger endonucleases"/>
    <property type="match status" value="1"/>
</dbReference>
<evidence type="ECO:0008006" key="4">
    <source>
        <dbReference type="Google" id="ProtNLM"/>
    </source>
</evidence>
<dbReference type="GO" id="GO:0000166">
    <property type="term" value="F:nucleotide binding"/>
    <property type="evidence" value="ECO:0007669"/>
    <property type="project" value="InterPro"/>
</dbReference>
<dbReference type="Gene3D" id="3.90.1600.10">
    <property type="entry name" value="Palm domain of DNA polymerase"/>
    <property type="match status" value="1"/>
</dbReference>
<name>A0AAN7S6Q7_9COLE</name>
<feature type="region of interest" description="Disordered" evidence="1">
    <location>
        <begin position="1207"/>
        <end position="1231"/>
    </location>
</feature>
<keyword evidence="3" id="KW-1185">Reference proteome</keyword>
<dbReference type="InterPro" id="IPR017964">
    <property type="entry name" value="DNA-dir_DNA_pol_B_CS"/>
</dbReference>
<dbReference type="InterPro" id="IPR036397">
    <property type="entry name" value="RNaseH_sf"/>
</dbReference>
<dbReference type="SUPFAM" id="SSF56672">
    <property type="entry name" value="DNA/RNA polymerases"/>
    <property type="match status" value="1"/>
</dbReference>
<dbReference type="InterPro" id="IPR012337">
    <property type="entry name" value="RNaseH-like_sf"/>
</dbReference>
<dbReference type="InterPro" id="IPR023211">
    <property type="entry name" value="DNA_pol_palm_dom_sf"/>
</dbReference>
<sequence length="1231" mass="142800">MKRKFEIEAQSSSKKKSNDNKKDVIVNVRCNKCQEDVPKAHYRGHLRSNRHKINACRFIDDEGVQIIQSAFQDRLMSYKLSPSNQHVKVVDLMNEFSEKISSLMNKQIAKFRNVKVNCELFGLYTLKQQEVLDIKSFQTKYEILSPGTDVAELYKKFVDILDRKESEFQEKDSALVVPNGNPQRVASYPDFRTLCNWDGITFPMKLTDIGKFEDNNNISVNVYGLEEITEQGTRKIEVVGPLYYTKKKQNTHINLLLIENNTGSQHYCWIKNFSRLVSTQLTTRHGAKYFCDSCLHYFRNEQLLQRHVTHDCNYVYTKLPTHNATIDTTGAITYDNVLKFNNFHKKMSVPFVIYADFESLLIPVHTAFPNPKDPFTVKTCKHEPYAFAYYIKSTENDEWSRLKLYRGVDAARTFINWLESDIHQIYSNHLKESTPMLPLTASELVEYVAAQQCFICKKKFGNPGNPKVKDHSHLTGRYRGAAHSTCNLNYKIPNFIPIFFHNLSGYDAHLFIKQLALEKEEVDVIPQSKEKYITFSKRLLVDRIPKENGKMEDVYLRVRFLDSYRFLASSLDALAQTLADEQCTSLRKFYSDDQKFNLARVKGIFPYSYVDNYTKLTECCLPKKEDFYDTLREQHISKEDYQRATSTWTTFQCKSLGDYSDVYLSCDVLLLTDIFENFRVLCQKIYDLDPAQYITAPGLAWDAMLKHTQVELDLLTDMDMYHFFKKGIRGGVSTCIKRKSLANNPYIPSFNSKNPISYIMYLDSTNLYGHSMREYLPRTGFTWLSSEAVGSFNVLDIPDDAEEGYVLEVDLHYPDNLHNHHNDLPFCPESICSPSSTSSQKKLIPNLNDKTAYIIHYRNLKQCLKHGLVLTHTHRILKFQQSPWLRSYIDLNTRLRNGVNTKFEKDFYKLMNNGVFGKTMENVDKRRNIRLLTHWENIGKRLGLEAYVAKPTFKQVTRFTEKLYAIELSKTAVVYNKPVYVGFTILDISKIVMYRFFYEVLRSRYEQNVKLLYMDTDSLIVEIQTPDVYEDMKIQLNEYDTSNYKKNNRQNIPITTSVVGKMKDEFGGAAVHSFYGAGAKCYCVNVGDQVIKKAKGVRKYVIQRDISELDFKQVAEGEKETIMCKMYVFRSTLLDLHTELINKIALCSSDDKRFIIPGTCNTLAWGHQDIDWNVKINSLLKAAFDTLQEPDGEEDKQPDVEFENFDGFESSANWDSSTLPPQFNDPIDLMN</sequence>
<dbReference type="GO" id="GO:0042575">
    <property type="term" value="C:DNA polymerase complex"/>
    <property type="evidence" value="ECO:0007669"/>
    <property type="project" value="UniProtKB-ARBA"/>
</dbReference>
<feature type="region of interest" description="Disordered" evidence="1">
    <location>
        <begin position="1"/>
        <end position="20"/>
    </location>
</feature>
<evidence type="ECO:0000256" key="1">
    <source>
        <dbReference type="SAM" id="MobiDB-lite"/>
    </source>
</evidence>
<dbReference type="Gene3D" id="3.30.420.10">
    <property type="entry name" value="Ribonuclease H-like superfamily/Ribonuclease H"/>
    <property type="match status" value="1"/>
</dbReference>
<dbReference type="AlphaFoldDB" id="A0AAN7S6Q7"/>
<dbReference type="GO" id="GO:0071897">
    <property type="term" value="P:DNA biosynthetic process"/>
    <property type="evidence" value="ECO:0007669"/>
    <property type="project" value="UniProtKB-ARBA"/>
</dbReference>
<evidence type="ECO:0000313" key="2">
    <source>
        <dbReference type="EMBL" id="KAK4873541.1"/>
    </source>
</evidence>
<reference evidence="3" key="1">
    <citation type="submission" date="2023-01" db="EMBL/GenBank/DDBJ databases">
        <title>Key to firefly adult light organ development and bioluminescence: homeobox transcription factors regulate luciferase expression and transportation to peroxisome.</title>
        <authorList>
            <person name="Fu X."/>
        </authorList>
    </citation>
    <scope>NUCLEOTIDE SEQUENCE [LARGE SCALE GENOMIC DNA]</scope>
</reference>
<evidence type="ECO:0000313" key="3">
    <source>
        <dbReference type="Proteomes" id="UP001353858"/>
    </source>
</evidence>
<accession>A0AAN7S6Q7</accession>
<dbReference type="InterPro" id="IPR043502">
    <property type="entry name" value="DNA/RNA_pol_sf"/>
</dbReference>
<gene>
    <name evidence="2" type="ORF">RN001_015570</name>
</gene>
<protein>
    <recommendedName>
        <fullName evidence="4">DNA-directed DNA polymerase</fullName>
    </recommendedName>
</protein>
<dbReference type="PANTHER" id="PTHR31511">
    <property type="entry name" value="PROTEIN CBG23764"/>
    <property type="match status" value="1"/>
</dbReference>